<name>A0ABN8JIX3_9HYPH</name>
<protein>
    <submittedName>
        <fullName evidence="1">Uncharacterized protein</fullName>
    </submittedName>
</protein>
<dbReference type="EMBL" id="CAKXZS010000010">
    <property type="protein sequence ID" value="CAH2396946.1"/>
    <property type="molecule type" value="Genomic_DNA"/>
</dbReference>
<accession>A0ABN8JIX3</accession>
<evidence type="ECO:0000313" key="1">
    <source>
        <dbReference type="EMBL" id="CAH2396946.1"/>
    </source>
</evidence>
<sequence>MMVKSLGGTVTRRSIVLAQPVTGAWQVCMHRAHAFHQHNRFYQLWIIADVKTSVGGNGSTKECALPFFRKTCEPGRRRRTNRKQSKLPGAGPKFGVTYTPIRRHGCIQGAEDEFNGNISAFLGDPTNLHAAALARASGVCARTGVFVEVTSADCFTPSKAQSRHPGHRLQ</sequence>
<dbReference type="Proteomes" id="UP001152604">
    <property type="component" value="Unassembled WGS sequence"/>
</dbReference>
<keyword evidence="2" id="KW-1185">Reference proteome</keyword>
<organism evidence="1 2">
    <name type="scientific">Mesorhizobium ventifaucium</name>
    <dbReference type="NCBI Taxonomy" id="666020"/>
    <lineage>
        <taxon>Bacteria</taxon>
        <taxon>Pseudomonadati</taxon>
        <taxon>Pseudomonadota</taxon>
        <taxon>Alphaproteobacteria</taxon>
        <taxon>Hyphomicrobiales</taxon>
        <taxon>Phyllobacteriaceae</taxon>
        <taxon>Mesorhizobium</taxon>
    </lineage>
</organism>
<proteinExistence type="predicted"/>
<evidence type="ECO:0000313" key="2">
    <source>
        <dbReference type="Proteomes" id="UP001152604"/>
    </source>
</evidence>
<comment type="caution">
    <text evidence="1">The sequence shown here is derived from an EMBL/GenBank/DDBJ whole genome shotgun (WGS) entry which is preliminary data.</text>
</comment>
<reference evidence="1" key="1">
    <citation type="submission" date="2022-03" db="EMBL/GenBank/DDBJ databases">
        <authorList>
            <person name="Brunel B."/>
        </authorList>
    </citation>
    <scope>NUCLEOTIDE SEQUENCE</scope>
    <source>
        <strain evidence="1">STM4922sample</strain>
    </source>
</reference>
<gene>
    <name evidence="1" type="ORF">MES4922_180070</name>
</gene>